<dbReference type="OrthoDB" id="9801785at2"/>
<accession>A0A1E3RJZ3</accession>
<evidence type="ECO:0000313" key="3">
    <source>
        <dbReference type="EMBL" id="ODQ90205.1"/>
    </source>
</evidence>
<dbReference type="InterPro" id="IPR001509">
    <property type="entry name" value="Epimerase_deHydtase"/>
</dbReference>
<evidence type="ECO:0000256" key="1">
    <source>
        <dbReference type="ARBA" id="ARBA00007637"/>
    </source>
</evidence>
<dbReference type="PANTHER" id="PTHR43000">
    <property type="entry name" value="DTDP-D-GLUCOSE 4,6-DEHYDRATASE-RELATED"/>
    <property type="match status" value="1"/>
</dbReference>
<dbReference type="STRING" id="1776.BHQ18_12300"/>
<dbReference type="Proteomes" id="UP000094053">
    <property type="component" value="Unassembled WGS sequence"/>
</dbReference>
<proteinExistence type="inferred from homology"/>
<comment type="caution">
    <text evidence="3">The sequence shown here is derived from an EMBL/GenBank/DDBJ whole genome shotgun (WGS) entry which is preliminary data.</text>
</comment>
<dbReference type="Gene3D" id="3.40.50.720">
    <property type="entry name" value="NAD(P)-binding Rossmann-like Domain"/>
    <property type="match status" value="1"/>
</dbReference>
<sequence>MRVLITGAAGFIGATLVDRLLSDGHQVIGVDNLSTGHAGNLDAAIAGNGLGEKRFTLISLDIQAPELVDIVDGTRPQVIYHLAAQTSLSASLSNPEFDARSNILGTINLCEASRSTGVRRIVYAAYGLSGTATTRPQSRGDVAYALHSPHVAAKLAAELYLHAYGAMYGLAPISLRLANIYGPRQRQAEPGASIAAVASAMINGSQRISAPHQELTLDYVYIDDAVDAFVCAGAAPLDVTGTYSVGSGRLTDASEVDESIRGAVRDTGAIPPNGDARELGWRPNVDLAEGIARTVRWLDESQRRSPAEAYGAVGEDQLAVAG</sequence>
<dbReference type="RefSeq" id="WP_069413874.1">
    <property type="nucleotide sequence ID" value="NZ_JACKUL010000029.1"/>
</dbReference>
<dbReference type="Pfam" id="PF01370">
    <property type="entry name" value="Epimerase"/>
    <property type="match status" value="1"/>
</dbReference>
<dbReference type="AlphaFoldDB" id="A0A1E3RJZ3"/>
<keyword evidence="4" id="KW-1185">Reference proteome</keyword>
<dbReference type="InterPro" id="IPR036291">
    <property type="entry name" value="NAD(P)-bd_dom_sf"/>
</dbReference>
<organism evidence="3 4">
    <name type="scientific">Mycolicibacterium flavescens</name>
    <name type="common">Mycobacterium flavescens</name>
    <dbReference type="NCBI Taxonomy" id="1776"/>
    <lineage>
        <taxon>Bacteria</taxon>
        <taxon>Bacillati</taxon>
        <taxon>Actinomycetota</taxon>
        <taxon>Actinomycetes</taxon>
        <taxon>Mycobacteriales</taxon>
        <taxon>Mycobacteriaceae</taxon>
        <taxon>Mycolicibacterium</taxon>
    </lineage>
</organism>
<feature type="domain" description="NAD-dependent epimerase/dehydratase" evidence="2">
    <location>
        <begin position="3"/>
        <end position="246"/>
    </location>
</feature>
<comment type="similarity">
    <text evidence="1">Belongs to the NAD(P)-dependent epimerase/dehydratase family.</text>
</comment>
<dbReference type="EMBL" id="MIHA01000007">
    <property type="protein sequence ID" value="ODQ90205.1"/>
    <property type="molecule type" value="Genomic_DNA"/>
</dbReference>
<evidence type="ECO:0000313" key="4">
    <source>
        <dbReference type="Proteomes" id="UP000094053"/>
    </source>
</evidence>
<protein>
    <recommendedName>
        <fullName evidence="2">NAD-dependent epimerase/dehydratase domain-containing protein</fullName>
    </recommendedName>
</protein>
<dbReference type="SUPFAM" id="SSF51735">
    <property type="entry name" value="NAD(P)-binding Rossmann-fold domains"/>
    <property type="match status" value="1"/>
</dbReference>
<gene>
    <name evidence="3" type="ORF">BHQ18_12300</name>
</gene>
<evidence type="ECO:0000259" key="2">
    <source>
        <dbReference type="Pfam" id="PF01370"/>
    </source>
</evidence>
<name>A0A1E3RJZ3_MYCFV</name>
<reference evidence="4" key="1">
    <citation type="submission" date="2016-09" db="EMBL/GenBank/DDBJ databases">
        <authorList>
            <person name="Greninger A.L."/>
            <person name="Jerome K.R."/>
            <person name="Mcnair B."/>
            <person name="Wallis C."/>
            <person name="Fang F."/>
        </authorList>
    </citation>
    <scope>NUCLEOTIDE SEQUENCE [LARGE SCALE GENOMIC DNA]</scope>
    <source>
        <strain evidence="4">M6</strain>
    </source>
</reference>